<dbReference type="GO" id="GO:0045892">
    <property type="term" value="P:negative regulation of DNA-templated transcription"/>
    <property type="evidence" value="ECO:0007669"/>
    <property type="project" value="TreeGrafter"/>
</dbReference>
<dbReference type="InterPro" id="IPR007167">
    <property type="entry name" value="Fe-transptr_FeoA-like"/>
</dbReference>
<dbReference type="Pfam" id="PF02742">
    <property type="entry name" value="Fe_dep_repr_C"/>
    <property type="match status" value="1"/>
</dbReference>
<dbReference type="GO" id="GO:0003700">
    <property type="term" value="F:DNA-binding transcription factor activity"/>
    <property type="evidence" value="ECO:0007669"/>
    <property type="project" value="InterPro"/>
</dbReference>
<evidence type="ECO:0000313" key="12">
    <source>
        <dbReference type="EMBL" id="ACD90613.1"/>
    </source>
</evidence>
<dbReference type="InterPro" id="IPR036421">
    <property type="entry name" value="Fe_dep_repressor_sf"/>
</dbReference>
<dbReference type="SMART" id="SM00899">
    <property type="entry name" value="FeoA"/>
    <property type="match status" value="1"/>
</dbReference>
<dbReference type="OrthoDB" id="9791355at2"/>
<evidence type="ECO:0000256" key="8">
    <source>
        <dbReference type="ARBA" id="ARBA00023163"/>
    </source>
</evidence>
<keyword evidence="5" id="KW-0408">Iron</keyword>
<dbReference type="SUPFAM" id="SSF47979">
    <property type="entry name" value="Iron-dependent repressor protein, dimerization domain"/>
    <property type="match status" value="1"/>
</dbReference>
<dbReference type="InterPro" id="IPR038157">
    <property type="entry name" value="FeoA_core_dom"/>
</dbReference>
<dbReference type="SUPFAM" id="SSF50037">
    <property type="entry name" value="C-terminal domain of transcriptional repressors"/>
    <property type="match status" value="1"/>
</dbReference>
<dbReference type="GO" id="GO:0046914">
    <property type="term" value="F:transition metal ion binding"/>
    <property type="evidence" value="ECO:0007669"/>
    <property type="project" value="InterPro"/>
</dbReference>
<dbReference type="Gene3D" id="2.30.30.90">
    <property type="match status" value="1"/>
</dbReference>
<keyword evidence="8" id="KW-0804">Transcription</keyword>
<dbReference type="InterPro" id="IPR022687">
    <property type="entry name" value="HTH_DTXR"/>
</dbReference>
<feature type="domain" description="HTH dtxR-type" evidence="11">
    <location>
        <begin position="1"/>
        <end position="63"/>
    </location>
</feature>
<feature type="compositionally biased region" description="Polar residues" evidence="10">
    <location>
        <begin position="217"/>
        <end position="232"/>
    </location>
</feature>
<name>B3EDI8_CHLL2</name>
<dbReference type="GO" id="GO:0003677">
    <property type="term" value="F:DNA binding"/>
    <property type="evidence" value="ECO:0007669"/>
    <property type="project" value="UniProtKB-KW"/>
</dbReference>
<dbReference type="Proteomes" id="UP000008841">
    <property type="component" value="Chromosome"/>
</dbReference>
<accession>B3EDI8</accession>
<dbReference type="InterPro" id="IPR050536">
    <property type="entry name" value="DtxR_MntR_Metal-Reg"/>
</dbReference>
<evidence type="ECO:0000256" key="4">
    <source>
        <dbReference type="ARBA" id="ARBA00022386"/>
    </source>
</evidence>
<dbReference type="GO" id="GO:0005737">
    <property type="term" value="C:cytoplasm"/>
    <property type="evidence" value="ECO:0007669"/>
    <property type="project" value="UniProtKB-SubCell"/>
</dbReference>
<keyword evidence="6" id="KW-0805">Transcription regulation</keyword>
<evidence type="ECO:0000256" key="10">
    <source>
        <dbReference type="SAM" id="MobiDB-lite"/>
    </source>
</evidence>
<dbReference type="eggNOG" id="COG1918">
    <property type="taxonomic scope" value="Bacteria"/>
</dbReference>
<evidence type="ECO:0000256" key="7">
    <source>
        <dbReference type="ARBA" id="ARBA00023125"/>
    </source>
</evidence>
<evidence type="ECO:0000256" key="1">
    <source>
        <dbReference type="ARBA" id="ARBA00004496"/>
    </source>
</evidence>
<dbReference type="AlphaFoldDB" id="B3EDI8"/>
<dbReference type="RefSeq" id="WP_012466488.1">
    <property type="nucleotide sequence ID" value="NC_010803.1"/>
</dbReference>
<protein>
    <recommendedName>
        <fullName evidence="4">Transcriptional regulator MntR</fullName>
    </recommendedName>
</protein>
<dbReference type="KEGG" id="cli:Clim_1565"/>
<comment type="similarity">
    <text evidence="2">Belongs to the DtxR/MntR family.</text>
</comment>
<evidence type="ECO:0000256" key="9">
    <source>
        <dbReference type="ARBA" id="ARBA00025185"/>
    </source>
</evidence>
<evidence type="ECO:0000313" key="13">
    <source>
        <dbReference type="Proteomes" id="UP000008841"/>
    </source>
</evidence>
<dbReference type="PROSITE" id="PS50944">
    <property type="entry name" value="HTH_DTXR"/>
    <property type="match status" value="1"/>
</dbReference>
<dbReference type="InterPro" id="IPR036390">
    <property type="entry name" value="WH_DNA-bd_sf"/>
</dbReference>
<dbReference type="InterPro" id="IPR022689">
    <property type="entry name" value="Iron_dep_repressor"/>
</dbReference>
<proteinExistence type="inferred from homology"/>
<dbReference type="PANTHER" id="PTHR33238:SF10">
    <property type="entry name" value="IRON-DEPENDENT REPRESSOR IDER"/>
    <property type="match status" value="1"/>
</dbReference>
<dbReference type="InterPro" id="IPR008988">
    <property type="entry name" value="Transcriptional_repressor_C"/>
</dbReference>
<dbReference type="SUPFAM" id="SSF46785">
    <property type="entry name" value="Winged helix' DNA-binding domain"/>
    <property type="match status" value="1"/>
</dbReference>
<dbReference type="EMBL" id="CP001097">
    <property type="protein sequence ID" value="ACD90613.1"/>
    <property type="molecule type" value="Genomic_DNA"/>
</dbReference>
<dbReference type="InterPro" id="IPR036388">
    <property type="entry name" value="WH-like_DNA-bd_sf"/>
</dbReference>
<dbReference type="PANTHER" id="PTHR33238">
    <property type="entry name" value="IRON (METAL) DEPENDENT REPRESSOR, DTXR FAMILY"/>
    <property type="match status" value="1"/>
</dbReference>
<dbReference type="GO" id="GO:0046983">
    <property type="term" value="F:protein dimerization activity"/>
    <property type="evidence" value="ECO:0007669"/>
    <property type="project" value="InterPro"/>
</dbReference>
<keyword evidence="7" id="KW-0238">DNA-binding</keyword>
<comment type="function">
    <text evidence="9">In the presence of manganese, represses expression of mntH and mntS. Up-regulates expression of mntP.</text>
</comment>
<sequence>MPSESSEMYIQTIFRLTRKQSNASISEVAAALGFSLSTVSEKVKHLTHDGYLVHEWREHVSLSEKGQITACRILRKRRLIETFLYKFAGYGLHEVHDEACRLEHVISERLADAIEGMLGFPKTDPHGHDIPSKKGILPERKLTTLYETADEKSVTVAALQTTDPELLKYINDMGLTPGIRCQVIDKAPFKGPVRIKVNDRILPLSVTMASLIEVVPSPSTNDKPVRNKQNNVKAPVAPIKS</sequence>
<dbReference type="Gene3D" id="1.10.60.10">
    <property type="entry name" value="Iron dependent repressor, metal binding and dimerisation domain"/>
    <property type="match status" value="1"/>
</dbReference>
<dbReference type="Gene3D" id="1.10.10.10">
    <property type="entry name" value="Winged helix-like DNA-binding domain superfamily/Winged helix DNA-binding domain"/>
    <property type="match status" value="1"/>
</dbReference>
<gene>
    <name evidence="12" type="ordered locus">Clim_1565</name>
</gene>
<evidence type="ECO:0000256" key="6">
    <source>
        <dbReference type="ARBA" id="ARBA00023015"/>
    </source>
</evidence>
<dbReference type="SMART" id="SM00529">
    <property type="entry name" value="HTH_DTXR"/>
    <property type="match status" value="1"/>
</dbReference>
<dbReference type="HOGENOM" id="CLU_069532_0_2_10"/>
<comment type="subcellular location">
    <subcellularLocation>
        <location evidence="1">Cytoplasm</location>
    </subcellularLocation>
</comment>
<evidence type="ECO:0000256" key="3">
    <source>
        <dbReference type="ARBA" id="ARBA00011738"/>
    </source>
</evidence>
<organism evidence="12 13">
    <name type="scientific">Chlorobium limicola (strain DSM 245 / NBRC 103803 / 6330)</name>
    <dbReference type="NCBI Taxonomy" id="290315"/>
    <lineage>
        <taxon>Bacteria</taxon>
        <taxon>Pseudomonadati</taxon>
        <taxon>Chlorobiota</taxon>
        <taxon>Chlorobiia</taxon>
        <taxon>Chlorobiales</taxon>
        <taxon>Chlorobiaceae</taxon>
        <taxon>Chlorobium/Pelodictyon group</taxon>
        <taxon>Chlorobium</taxon>
    </lineage>
</organism>
<reference evidence="12 13" key="1">
    <citation type="submission" date="2008-05" db="EMBL/GenBank/DDBJ databases">
        <title>Complete sequence of Chlorobium limicola DSM 245.</title>
        <authorList>
            <consortium name="US DOE Joint Genome Institute"/>
            <person name="Lucas S."/>
            <person name="Copeland A."/>
            <person name="Lapidus A."/>
            <person name="Glavina del Rio T."/>
            <person name="Dalin E."/>
            <person name="Tice H."/>
            <person name="Bruce D."/>
            <person name="Goodwin L."/>
            <person name="Pitluck S."/>
            <person name="Schmutz J."/>
            <person name="Larimer F."/>
            <person name="Land M."/>
            <person name="Hauser L."/>
            <person name="Kyrpides N."/>
            <person name="Ovchinnikova G."/>
            <person name="Zhao F."/>
            <person name="Li T."/>
            <person name="Liu Z."/>
            <person name="Overmann J."/>
            <person name="Bryant D.A."/>
            <person name="Richardson P."/>
        </authorList>
    </citation>
    <scope>NUCLEOTIDE SEQUENCE [LARGE SCALE GENOMIC DNA]</scope>
    <source>
        <strain evidence="13">DSM 245 / NBRC 103803 / 6330</strain>
    </source>
</reference>
<dbReference type="Pfam" id="PF01325">
    <property type="entry name" value="Fe_dep_repress"/>
    <property type="match status" value="1"/>
</dbReference>
<dbReference type="Pfam" id="PF04023">
    <property type="entry name" value="FeoA"/>
    <property type="match status" value="1"/>
</dbReference>
<dbReference type="STRING" id="290315.Clim_1565"/>
<evidence type="ECO:0000256" key="2">
    <source>
        <dbReference type="ARBA" id="ARBA00007871"/>
    </source>
</evidence>
<evidence type="ECO:0000259" key="11">
    <source>
        <dbReference type="PROSITE" id="PS50944"/>
    </source>
</evidence>
<dbReference type="eggNOG" id="COG1321">
    <property type="taxonomic scope" value="Bacteria"/>
</dbReference>
<comment type="subunit">
    <text evidence="3">Homodimer.</text>
</comment>
<feature type="region of interest" description="Disordered" evidence="10">
    <location>
        <begin position="217"/>
        <end position="241"/>
    </location>
</feature>
<evidence type="ECO:0000256" key="5">
    <source>
        <dbReference type="ARBA" id="ARBA00023004"/>
    </source>
</evidence>
<dbReference type="InterPro" id="IPR001367">
    <property type="entry name" value="Fe_dep_repressor"/>
</dbReference>